<dbReference type="SMART" id="SM00355">
    <property type="entry name" value="ZnF_C2H2"/>
    <property type="match status" value="7"/>
</dbReference>
<feature type="compositionally biased region" description="Polar residues" evidence="6">
    <location>
        <begin position="270"/>
        <end position="281"/>
    </location>
</feature>
<feature type="region of interest" description="Disordered" evidence="6">
    <location>
        <begin position="115"/>
        <end position="142"/>
    </location>
</feature>
<dbReference type="EMBL" id="MU151221">
    <property type="protein sequence ID" value="KAF9446974.1"/>
    <property type="molecule type" value="Genomic_DNA"/>
</dbReference>
<feature type="domain" description="C2H2-type" evidence="7">
    <location>
        <begin position="306"/>
        <end position="329"/>
    </location>
</feature>
<dbReference type="OrthoDB" id="6105938at2759"/>
<dbReference type="GO" id="GO:0000977">
    <property type="term" value="F:RNA polymerase II transcription regulatory region sequence-specific DNA binding"/>
    <property type="evidence" value="ECO:0007669"/>
    <property type="project" value="TreeGrafter"/>
</dbReference>
<dbReference type="Pfam" id="PF13894">
    <property type="entry name" value="zf-C2H2_4"/>
    <property type="match status" value="1"/>
</dbReference>
<dbReference type="GO" id="GO:0008270">
    <property type="term" value="F:zinc ion binding"/>
    <property type="evidence" value="ECO:0007669"/>
    <property type="project" value="UniProtKB-KW"/>
</dbReference>
<evidence type="ECO:0000256" key="1">
    <source>
        <dbReference type="ARBA" id="ARBA00022723"/>
    </source>
</evidence>
<keyword evidence="9" id="KW-1185">Reference proteome</keyword>
<dbReference type="Gene3D" id="3.30.160.60">
    <property type="entry name" value="Classic Zinc Finger"/>
    <property type="match status" value="1"/>
</dbReference>
<evidence type="ECO:0000256" key="3">
    <source>
        <dbReference type="ARBA" id="ARBA00022771"/>
    </source>
</evidence>
<name>A0A9P5X9J0_9AGAR</name>
<evidence type="ECO:0000256" key="6">
    <source>
        <dbReference type="SAM" id="MobiDB-lite"/>
    </source>
</evidence>
<evidence type="ECO:0000256" key="4">
    <source>
        <dbReference type="ARBA" id="ARBA00022833"/>
    </source>
</evidence>
<dbReference type="PROSITE" id="PS50157">
    <property type="entry name" value="ZINC_FINGER_C2H2_2"/>
    <property type="match status" value="2"/>
</dbReference>
<keyword evidence="2" id="KW-0677">Repeat</keyword>
<dbReference type="Proteomes" id="UP000807342">
    <property type="component" value="Unassembled WGS sequence"/>
</dbReference>
<dbReference type="InterPro" id="IPR013087">
    <property type="entry name" value="Znf_C2H2_type"/>
</dbReference>
<dbReference type="AlphaFoldDB" id="A0A9P5X9J0"/>
<keyword evidence="1" id="KW-0479">Metal-binding</keyword>
<dbReference type="PANTHER" id="PTHR24409:SF295">
    <property type="entry name" value="AZ2-RELATED"/>
    <property type="match status" value="1"/>
</dbReference>
<accession>A0A9P5X9J0</accession>
<evidence type="ECO:0000313" key="8">
    <source>
        <dbReference type="EMBL" id="KAF9446974.1"/>
    </source>
</evidence>
<dbReference type="GO" id="GO:0000981">
    <property type="term" value="F:DNA-binding transcription factor activity, RNA polymerase II-specific"/>
    <property type="evidence" value="ECO:0007669"/>
    <property type="project" value="TreeGrafter"/>
</dbReference>
<gene>
    <name evidence="8" type="ORF">P691DRAFT_803206</name>
</gene>
<keyword evidence="4" id="KW-0862">Zinc</keyword>
<dbReference type="PROSITE" id="PS00028">
    <property type="entry name" value="ZINC_FINGER_C2H2_1"/>
    <property type="match status" value="6"/>
</dbReference>
<evidence type="ECO:0000259" key="7">
    <source>
        <dbReference type="PROSITE" id="PS50157"/>
    </source>
</evidence>
<dbReference type="GO" id="GO:0005634">
    <property type="term" value="C:nucleus"/>
    <property type="evidence" value="ECO:0007669"/>
    <property type="project" value="TreeGrafter"/>
</dbReference>
<evidence type="ECO:0000313" key="9">
    <source>
        <dbReference type="Proteomes" id="UP000807342"/>
    </source>
</evidence>
<protein>
    <recommendedName>
        <fullName evidence="7">C2H2-type domain-containing protein</fullName>
    </recommendedName>
</protein>
<proteinExistence type="predicted"/>
<dbReference type="PANTHER" id="PTHR24409">
    <property type="entry name" value="ZINC FINGER PROTEIN 142"/>
    <property type="match status" value="1"/>
</dbReference>
<feature type="region of interest" description="Disordered" evidence="6">
    <location>
        <begin position="254"/>
        <end position="292"/>
    </location>
</feature>
<evidence type="ECO:0000256" key="2">
    <source>
        <dbReference type="ARBA" id="ARBA00022737"/>
    </source>
</evidence>
<reference evidence="8" key="1">
    <citation type="submission" date="2020-11" db="EMBL/GenBank/DDBJ databases">
        <authorList>
            <consortium name="DOE Joint Genome Institute"/>
            <person name="Ahrendt S."/>
            <person name="Riley R."/>
            <person name="Andreopoulos W."/>
            <person name="Labutti K."/>
            <person name="Pangilinan J."/>
            <person name="Ruiz-Duenas F.J."/>
            <person name="Barrasa J.M."/>
            <person name="Sanchez-Garcia M."/>
            <person name="Camarero S."/>
            <person name="Miyauchi S."/>
            <person name="Serrano A."/>
            <person name="Linde D."/>
            <person name="Babiker R."/>
            <person name="Drula E."/>
            <person name="Ayuso-Fernandez I."/>
            <person name="Pacheco R."/>
            <person name="Padilla G."/>
            <person name="Ferreira P."/>
            <person name="Barriuso J."/>
            <person name="Kellner H."/>
            <person name="Castanera R."/>
            <person name="Alfaro M."/>
            <person name="Ramirez L."/>
            <person name="Pisabarro A.G."/>
            <person name="Kuo A."/>
            <person name="Tritt A."/>
            <person name="Lipzen A."/>
            <person name="He G."/>
            <person name="Yan M."/>
            <person name="Ng V."/>
            <person name="Cullen D."/>
            <person name="Martin F."/>
            <person name="Rosso M.-N."/>
            <person name="Henrissat B."/>
            <person name="Hibbett D."/>
            <person name="Martinez A.T."/>
            <person name="Grigoriev I.V."/>
        </authorList>
    </citation>
    <scope>NUCLEOTIDE SEQUENCE</scope>
    <source>
        <strain evidence="8">MF-IS2</strain>
    </source>
</reference>
<keyword evidence="3 5" id="KW-0863">Zinc-finger</keyword>
<organism evidence="8 9">
    <name type="scientific">Macrolepiota fuliginosa MF-IS2</name>
    <dbReference type="NCBI Taxonomy" id="1400762"/>
    <lineage>
        <taxon>Eukaryota</taxon>
        <taxon>Fungi</taxon>
        <taxon>Dikarya</taxon>
        <taxon>Basidiomycota</taxon>
        <taxon>Agaricomycotina</taxon>
        <taxon>Agaricomycetes</taxon>
        <taxon>Agaricomycetidae</taxon>
        <taxon>Agaricales</taxon>
        <taxon>Agaricineae</taxon>
        <taxon>Agaricaceae</taxon>
        <taxon>Macrolepiota</taxon>
    </lineage>
</organism>
<feature type="domain" description="C2H2-type" evidence="7">
    <location>
        <begin position="230"/>
        <end position="258"/>
    </location>
</feature>
<sequence>MSATSLWFQCSSCYHSFEGTRAIKQHCLAFSHDPYECFYCSTLLQDDVALANHYNATHPHDPDSDSDSDSDILLTPTCLGPSKVDVEVQTVPEDPYDNQNHGQTVAAIDALTKPEQTRVPPPSTLAPQPSRAAGTAGPPPAVERTVKEHCCSRCDINFTDIYALNNHLAQHAWCPLCRTLQPKHKTKLKKHVASSHQGQVPEICCASDIGRDANIFGLHLASREHERGKSYCRLCHQDFKKLEELTKHLATAHGAEIPDGGRQKAYDNPPVSTVDKTSISKNRIPDPPTPISNAATAEKLEDIREFYCPDCKTTFDSLNALYKHLTKHSRCPFCPVTVLSTSAFQKHLTSAHSDRIPPRCCKKHIDSIQTYVSHLRGKKHKLGAQCQLCGKTYRNSNAEEVRPTFPHTHELLY</sequence>
<evidence type="ECO:0000256" key="5">
    <source>
        <dbReference type="PROSITE-ProRule" id="PRU00042"/>
    </source>
</evidence>
<comment type="caution">
    <text evidence="8">The sequence shown here is derived from an EMBL/GenBank/DDBJ whole genome shotgun (WGS) entry which is preliminary data.</text>
</comment>